<dbReference type="AlphaFoldDB" id="A0A1I4NLK9"/>
<proteinExistence type="predicted"/>
<protein>
    <submittedName>
        <fullName evidence="1">Uncharacterized protein</fullName>
    </submittedName>
</protein>
<evidence type="ECO:0000313" key="1">
    <source>
        <dbReference type="EMBL" id="SFM16230.1"/>
    </source>
</evidence>
<reference evidence="2" key="1">
    <citation type="submission" date="2016-10" db="EMBL/GenBank/DDBJ databases">
        <authorList>
            <person name="Varghese N."/>
            <person name="Submissions S."/>
        </authorList>
    </citation>
    <scope>NUCLEOTIDE SEQUENCE [LARGE SCALE GENOMIC DNA]</scope>
    <source>
        <strain evidence="2">Mob M</strain>
    </source>
</reference>
<accession>A0A1I4NLK9</accession>
<gene>
    <name evidence="1" type="ORF">SAMN04488696_0124</name>
</gene>
<name>A0A1I4NLK9_9EURY</name>
<keyword evidence="2" id="KW-1185">Reference proteome</keyword>
<organism evidence="1 2">
    <name type="scientific">Methanolobus profundi</name>
    <dbReference type="NCBI Taxonomy" id="487685"/>
    <lineage>
        <taxon>Archaea</taxon>
        <taxon>Methanobacteriati</taxon>
        <taxon>Methanobacteriota</taxon>
        <taxon>Stenosarchaea group</taxon>
        <taxon>Methanomicrobia</taxon>
        <taxon>Methanosarcinales</taxon>
        <taxon>Methanosarcinaceae</taxon>
        <taxon>Methanolobus</taxon>
    </lineage>
</organism>
<dbReference type="Proteomes" id="UP000198535">
    <property type="component" value="Unassembled WGS sequence"/>
</dbReference>
<dbReference type="STRING" id="487685.SAMN04488696_0124"/>
<dbReference type="EMBL" id="FOUJ01000001">
    <property type="protein sequence ID" value="SFM16230.1"/>
    <property type="molecule type" value="Genomic_DNA"/>
</dbReference>
<sequence>MYSTINSEKTVITLAKKLTLEDLEKSKDKKAIKPLEKDLENLYDLIIPPGTPSYIIYDLVEEFELEPVERKISVHIVDIDEREVIALRGVLSEVQAAEKFLHEELTEWANSD</sequence>
<evidence type="ECO:0000313" key="2">
    <source>
        <dbReference type="Proteomes" id="UP000198535"/>
    </source>
</evidence>